<keyword evidence="7" id="KW-0406">Ion transport</keyword>
<dbReference type="InterPro" id="IPR036942">
    <property type="entry name" value="Beta-barrel_TonB_sf"/>
</dbReference>
<organism evidence="15 16">
    <name type="scientific">Zunongwangia pacifica</name>
    <dbReference type="NCBI Taxonomy" id="2911062"/>
    <lineage>
        <taxon>Bacteria</taxon>
        <taxon>Pseudomonadati</taxon>
        <taxon>Bacteroidota</taxon>
        <taxon>Flavobacteriia</taxon>
        <taxon>Flavobacteriales</taxon>
        <taxon>Flavobacteriaceae</taxon>
        <taxon>Zunongwangia</taxon>
    </lineage>
</organism>
<comment type="subcellular location">
    <subcellularLocation>
        <location evidence="1 11">Cell outer membrane</location>
        <topology evidence="1 11">Multi-pass membrane protein</topology>
    </subcellularLocation>
</comment>
<evidence type="ECO:0000256" key="4">
    <source>
        <dbReference type="ARBA" id="ARBA00022496"/>
    </source>
</evidence>
<dbReference type="Proteomes" id="UP001139521">
    <property type="component" value="Unassembled WGS sequence"/>
</dbReference>
<dbReference type="SUPFAM" id="SSF56935">
    <property type="entry name" value="Porins"/>
    <property type="match status" value="1"/>
</dbReference>
<sequence>MKIILFLFSSSLLSQVAPRDTILELKEAVVKGYLSTQPLLHTPTSVGIINVNRLRSEADETLLPALNSLPGVRMEERSPGSYRLSLRGSLLRSPWGVRNVKIYMDEFPLTDAGGNTYLNLVDTRSINRIEVLKGPDGSLFGANSGGVVLIDPVGSQQDHSGLELGLSGGSYGMLHQNASLQFQGEESQFNLDQAYLRSDGYRENSAMRRHYIQAAEQWNYSPGNELELFAFYADLQYETPGGLNEQQYAEDPRQARQAAGPNPGAVEQQAGIFNKTLFGGISHEAHFGSNLRHVASVFGSLTDFENPFITNYEVRDERNFGGRTYLELTWEDTGVEATNWKWNLGLEWQQSHHEIVNYDNEGNAIRGALQAADEFKTNSHFYFTSFTANFYDRFTAEAAVSLNFYKYNFEALSAGTAPSGENGFSPQWMPRLSLSYLLNSNLAWRASVSRGYSPPTTAEIRPSNQIVNTDLQAETGWNYETGFRYMSRNNRLQMDASIYFYKMEEAIVRRLDQDGEEFFTNAGGTDQLGFESLISYWFLEPGGDGIIQGLRVTNSYTHNQFEFRNYIQEQDDYSGNRLTGVPRNVLVTGIELRLPHSLTFTAQHNFTDEIPLNNANSVYADSYHLVQAKLMWRAVVNNEHRLEIYAGVDNLLNEKYSLGNDINAFGNRFFNAAPDKNYFAGITFGL</sequence>
<evidence type="ECO:0000259" key="14">
    <source>
        <dbReference type="Pfam" id="PF07715"/>
    </source>
</evidence>
<evidence type="ECO:0000256" key="8">
    <source>
        <dbReference type="ARBA" id="ARBA00023077"/>
    </source>
</evidence>
<evidence type="ECO:0000256" key="12">
    <source>
        <dbReference type="RuleBase" id="RU003357"/>
    </source>
</evidence>
<dbReference type="EMBL" id="JAKHSK010000002">
    <property type="protein sequence ID" value="MCL6217025.1"/>
    <property type="molecule type" value="Genomic_DNA"/>
</dbReference>
<proteinExistence type="inferred from homology"/>
<evidence type="ECO:0000256" key="10">
    <source>
        <dbReference type="ARBA" id="ARBA00023237"/>
    </source>
</evidence>
<feature type="domain" description="TonB-dependent receptor plug" evidence="14">
    <location>
        <begin position="40"/>
        <end position="147"/>
    </location>
</feature>
<evidence type="ECO:0000256" key="6">
    <source>
        <dbReference type="ARBA" id="ARBA00023004"/>
    </source>
</evidence>
<evidence type="ECO:0000259" key="13">
    <source>
        <dbReference type="Pfam" id="PF00593"/>
    </source>
</evidence>
<keyword evidence="15" id="KW-0675">Receptor</keyword>
<evidence type="ECO:0000256" key="3">
    <source>
        <dbReference type="ARBA" id="ARBA00022452"/>
    </source>
</evidence>
<keyword evidence="2 11" id="KW-0813">Transport</keyword>
<dbReference type="PANTHER" id="PTHR32552:SF81">
    <property type="entry name" value="TONB-DEPENDENT OUTER MEMBRANE RECEPTOR"/>
    <property type="match status" value="1"/>
</dbReference>
<dbReference type="AlphaFoldDB" id="A0A9X1ZSP0"/>
<dbReference type="InterPro" id="IPR000531">
    <property type="entry name" value="Beta-barrel_TonB"/>
</dbReference>
<keyword evidence="9 11" id="KW-0472">Membrane</keyword>
<keyword evidence="6" id="KW-0408">Iron</keyword>
<keyword evidence="10 11" id="KW-0998">Cell outer membrane</keyword>
<evidence type="ECO:0000313" key="16">
    <source>
        <dbReference type="Proteomes" id="UP001139521"/>
    </source>
</evidence>
<dbReference type="InterPro" id="IPR012910">
    <property type="entry name" value="Plug_dom"/>
</dbReference>
<evidence type="ECO:0000256" key="2">
    <source>
        <dbReference type="ARBA" id="ARBA00022448"/>
    </source>
</evidence>
<evidence type="ECO:0000256" key="5">
    <source>
        <dbReference type="ARBA" id="ARBA00022692"/>
    </source>
</evidence>
<evidence type="ECO:0000313" key="15">
    <source>
        <dbReference type="EMBL" id="MCL6217025.1"/>
    </source>
</evidence>
<comment type="caution">
    <text evidence="15">The sequence shown here is derived from an EMBL/GenBank/DDBJ whole genome shotgun (WGS) entry which is preliminary data.</text>
</comment>
<accession>A0A9X1ZSP0</accession>
<dbReference type="Pfam" id="PF07715">
    <property type="entry name" value="Plug"/>
    <property type="match status" value="1"/>
</dbReference>
<dbReference type="PANTHER" id="PTHR32552">
    <property type="entry name" value="FERRICHROME IRON RECEPTOR-RELATED"/>
    <property type="match status" value="1"/>
</dbReference>
<name>A0A9X1ZSP0_9FLAO</name>
<keyword evidence="4" id="KW-0410">Iron transport</keyword>
<keyword evidence="8 12" id="KW-0798">TonB box</keyword>
<dbReference type="InterPro" id="IPR039426">
    <property type="entry name" value="TonB-dep_rcpt-like"/>
</dbReference>
<protein>
    <submittedName>
        <fullName evidence="15">TonB-dependent receptor</fullName>
    </submittedName>
</protein>
<evidence type="ECO:0000256" key="7">
    <source>
        <dbReference type="ARBA" id="ARBA00023065"/>
    </source>
</evidence>
<comment type="similarity">
    <text evidence="11 12">Belongs to the TonB-dependent receptor family.</text>
</comment>
<evidence type="ECO:0000256" key="9">
    <source>
        <dbReference type="ARBA" id="ARBA00023136"/>
    </source>
</evidence>
<evidence type="ECO:0000256" key="1">
    <source>
        <dbReference type="ARBA" id="ARBA00004571"/>
    </source>
</evidence>
<dbReference type="PROSITE" id="PS52016">
    <property type="entry name" value="TONB_DEPENDENT_REC_3"/>
    <property type="match status" value="1"/>
</dbReference>
<keyword evidence="16" id="KW-1185">Reference proteome</keyword>
<dbReference type="Gene3D" id="2.170.130.10">
    <property type="entry name" value="TonB-dependent receptor, plug domain"/>
    <property type="match status" value="1"/>
</dbReference>
<dbReference type="GO" id="GO:0009279">
    <property type="term" value="C:cell outer membrane"/>
    <property type="evidence" value="ECO:0007669"/>
    <property type="project" value="UniProtKB-SubCell"/>
</dbReference>
<keyword evidence="5 11" id="KW-0812">Transmembrane</keyword>
<dbReference type="RefSeq" id="WP_249600014.1">
    <property type="nucleotide sequence ID" value="NZ_JAKHSK010000002.1"/>
</dbReference>
<feature type="domain" description="TonB-dependent receptor-like beta-barrel" evidence="13">
    <location>
        <begin position="237"/>
        <end position="651"/>
    </location>
</feature>
<keyword evidence="3 11" id="KW-1134">Transmembrane beta strand</keyword>
<dbReference type="Pfam" id="PF00593">
    <property type="entry name" value="TonB_dep_Rec_b-barrel"/>
    <property type="match status" value="1"/>
</dbReference>
<evidence type="ECO:0000256" key="11">
    <source>
        <dbReference type="PROSITE-ProRule" id="PRU01360"/>
    </source>
</evidence>
<dbReference type="GO" id="GO:0006826">
    <property type="term" value="P:iron ion transport"/>
    <property type="evidence" value="ECO:0007669"/>
    <property type="project" value="UniProtKB-KW"/>
</dbReference>
<reference evidence="15" key="1">
    <citation type="submission" date="2022-01" db="EMBL/GenBank/DDBJ databases">
        <title>Genome sequencing of Zunongwangia sp. M21534 genome.</title>
        <authorList>
            <person name="Chen Y."/>
            <person name="Dong C."/>
            <person name="Shao Z."/>
        </authorList>
    </citation>
    <scope>NUCLEOTIDE SEQUENCE</scope>
    <source>
        <strain evidence="15">MCCC M21534</strain>
    </source>
</reference>
<gene>
    <name evidence="15" type="ORF">L1967_01860</name>
</gene>
<dbReference type="InterPro" id="IPR037066">
    <property type="entry name" value="Plug_dom_sf"/>
</dbReference>
<dbReference type="Gene3D" id="2.40.170.20">
    <property type="entry name" value="TonB-dependent receptor, beta-barrel domain"/>
    <property type="match status" value="1"/>
</dbReference>